<dbReference type="AlphaFoldDB" id="E4YB57"/>
<organism evidence="1">
    <name type="scientific">Oikopleura dioica</name>
    <name type="common">Tunicate</name>
    <dbReference type="NCBI Taxonomy" id="34765"/>
    <lineage>
        <taxon>Eukaryota</taxon>
        <taxon>Metazoa</taxon>
        <taxon>Chordata</taxon>
        <taxon>Tunicata</taxon>
        <taxon>Appendicularia</taxon>
        <taxon>Copelata</taxon>
        <taxon>Oikopleuridae</taxon>
        <taxon>Oikopleura</taxon>
    </lineage>
</organism>
<gene>
    <name evidence="1" type="ORF">GSOID_T00032144001</name>
</gene>
<reference evidence="1" key="1">
    <citation type="journal article" date="2010" name="Science">
        <title>Plasticity of animal genome architecture unmasked by rapid evolution of a pelagic tunicate.</title>
        <authorList>
            <person name="Denoeud F."/>
            <person name="Henriet S."/>
            <person name="Mungpakdee S."/>
            <person name="Aury J.M."/>
            <person name="Da Silva C."/>
            <person name="Brinkmann H."/>
            <person name="Mikhaleva J."/>
            <person name="Olsen L.C."/>
            <person name="Jubin C."/>
            <person name="Canestro C."/>
            <person name="Bouquet J.M."/>
            <person name="Danks G."/>
            <person name="Poulain J."/>
            <person name="Campsteijn C."/>
            <person name="Adamski M."/>
            <person name="Cross I."/>
            <person name="Yadetie F."/>
            <person name="Muffato M."/>
            <person name="Louis A."/>
            <person name="Butcher S."/>
            <person name="Tsagkogeorga G."/>
            <person name="Konrad A."/>
            <person name="Singh S."/>
            <person name="Jensen M.F."/>
            <person name="Cong E.H."/>
            <person name="Eikeseth-Otteraa H."/>
            <person name="Noel B."/>
            <person name="Anthouard V."/>
            <person name="Porcel B.M."/>
            <person name="Kachouri-Lafond R."/>
            <person name="Nishino A."/>
            <person name="Ugolini M."/>
            <person name="Chourrout P."/>
            <person name="Nishida H."/>
            <person name="Aasland R."/>
            <person name="Huzurbazar S."/>
            <person name="Westhof E."/>
            <person name="Delsuc F."/>
            <person name="Lehrach H."/>
            <person name="Reinhardt R."/>
            <person name="Weissenbach J."/>
            <person name="Roy S.W."/>
            <person name="Artiguenave F."/>
            <person name="Postlethwait J.H."/>
            <person name="Manak J.R."/>
            <person name="Thompson E.M."/>
            <person name="Jaillon O."/>
            <person name="Du Pasquier L."/>
            <person name="Boudinot P."/>
            <person name="Liberles D.A."/>
            <person name="Volff J.N."/>
            <person name="Philippe H."/>
            <person name="Lenhard B."/>
            <person name="Roest Crollius H."/>
            <person name="Wincker P."/>
            <person name="Chourrout D."/>
        </authorList>
    </citation>
    <scope>NUCLEOTIDE SEQUENCE [LARGE SCALE GENOMIC DNA]</scope>
</reference>
<protein>
    <submittedName>
        <fullName evidence="1">Uncharacterized protein</fullName>
    </submittedName>
</protein>
<evidence type="ECO:0000313" key="1">
    <source>
        <dbReference type="EMBL" id="CBY32794.1"/>
    </source>
</evidence>
<dbReference type="EMBL" id="FN654372">
    <property type="protein sequence ID" value="CBY32794.1"/>
    <property type="molecule type" value="Genomic_DNA"/>
</dbReference>
<accession>E4YB57</accession>
<sequence length="197" mass="22346">MSIKNAFLNKKCRSSFLACIKLDRSPGRCLIFTLICLFLEYCLRGFSTDEFSQISWWLAITGLSMIAESDIQRNDKLIKEGSPSYAVFVTLKLIALTQIAVLSFELSEIFQSATFDLSAPVFALTSLRLTFWIICVFHSSYECPIYASATLLIQFWQQGNSIQSVELALQLLPAAIYIYPAALSSHPFQRYIHEKED</sequence>
<proteinExistence type="predicted"/>
<dbReference type="Proteomes" id="UP000011014">
    <property type="component" value="Unassembled WGS sequence"/>
</dbReference>
<name>E4YB57_OIKDI</name>